<dbReference type="Proteomes" id="UP000754750">
    <property type="component" value="Unassembled WGS sequence"/>
</dbReference>
<protein>
    <submittedName>
        <fullName evidence="1">HAD family phosphatase</fullName>
    </submittedName>
</protein>
<gene>
    <name evidence="1" type="ORF">E7512_10905</name>
</gene>
<dbReference type="RefSeq" id="WP_020072132.1">
    <property type="nucleotide sequence ID" value="NZ_JBKWRC010000004.1"/>
</dbReference>
<comment type="caution">
    <text evidence="1">The sequence shown here is derived from an EMBL/GenBank/DDBJ whole genome shotgun (WGS) entry which is preliminary data.</text>
</comment>
<reference evidence="1" key="1">
    <citation type="submission" date="2019-04" db="EMBL/GenBank/DDBJ databases">
        <title>Evolution of Biomass-Degrading Anaerobic Consortia Revealed by Metagenomics.</title>
        <authorList>
            <person name="Peng X."/>
        </authorList>
    </citation>
    <scope>NUCLEOTIDE SEQUENCE</scope>
    <source>
        <strain evidence="1">SIG551</strain>
    </source>
</reference>
<accession>A0A928KU56</accession>
<dbReference type="InterPro" id="IPR036412">
    <property type="entry name" value="HAD-like_sf"/>
</dbReference>
<dbReference type="Pfam" id="PF08282">
    <property type="entry name" value="Hydrolase_3"/>
    <property type="match status" value="1"/>
</dbReference>
<dbReference type="GO" id="GO:0016791">
    <property type="term" value="F:phosphatase activity"/>
    <property type="evidence" value="ECO:0007669"/>
    <property type="project" value="TreeGrafter"/>
</dbReference>
<organism evidence="1 2">
    <name type="scientific">Faecalispora sporosphaeroides</name>
    <dbReference type="NCBI Taxonomy" id="1549"/>
    <lineage>
        <taxon>Bacteria</taxon>
        <taxon>Bacillati</taxon>
        <taxon>Bacillota</taxon>
        <taxon>Clostridia</taxon>
        <taxon>Eubacteriales</taxon>
        <taxon>Oscillospiraceae</taxon>
        <taxon>Faecalispora</taxon>
    </lineage>
</organism>
<evidence type="ECO:0000313" key="2">
    <source>
        <dbReference type="Proteomes" id="UP000754750"/>
    </source>
</evidence>
<dbReference type="Gene3D" id="3.40.50.1000">
    <property type="entry name" value="HAD superfamily/HAD-like"/>
    <property type="match status" value="1"/>
</dbReference>
<sequence>MHKISAVAVDLDGTLITSRGDVCGSDMKTAERLGENGVKLIIATGRHIRFVRPCLQWLGFRNVTGIVSLNGACLIDTNSSSPWSIRYLPENQVKTFFEWISKGQYPCTVYTEELPYYRRDDRRLFEKDSAFFRNGVPLYCHGADYGYIDELHGSLNNRILKFAVTKIPLERLEEFRRSFRESGLCIYERKDGTFSAEIQPYGVNKLKGLESAGRRYGFSLKNVLAVGDSNNDIDMLSSAGRAAVPSDAELLDGVIDRWKDGTASLLGRSVFIAADHDNGPLASAVEHFSSLLF</sequence>
<dbReference type="GO" id="GO:0005829">
    <property type="term" value="C:cytosol"/>
    <property type="evidence" value="ECO:0007669"/>
    <property type="project" value="TreeGrafter"/>
</dbReference>
<dbReference type="SUPFAM" id="SSF56784">
    <property type="entry name" value="HAD-like"/>
    <property type="match status" value="1"/>
</dbReference>
<evidence type="ECO:0000313" key="1">
    <source>
        <dbReference type="EMBL" id="MBE6834063.1"/>
    </source>
</evidence>
<dbReference type="PANTHER" id="PTHR10000">
    <property type="entry name" value="PHOSPHOSERINE PHOSPHATASE"/>
    <property type="match status" value="1"/>
</dbReference>
<name>A0A928KU56_9FIRM</name>
<dbReference type="GO" id="GO:0000287">
    <property type="term" value="F:magnesium ion binding"/>
    <property type="evidence" value="ECO:0007669"/>
    <property type="project" value="TreeGrafter"/>
</dbReference>
<dbReference type="EMBL" id="SVNY01000005">
    <property type="protein sequence ID" value="MBE6834063.1"/>
    <property type="molecule type" value="Genomic_DNA"/>
</dbReference>
<dbReference type="AlphaFoldDB" id="A0A928KU56"/>
<proteinExistence type="predicted"/>
<dbReference type="InterPro" id="IPR023214">
    <property type="entry name" value="HAD_sf"/>
</dbReference>
<dbReference type="Gene3D" id="3.30.1240.10">
    <property type="match status" value="1"/>
</dbReference>
<dbReference type="PANTHER" id="PTHR10000:SF8">
    <property type="entry name" value="HAD SUPERFAMILY HYDROLASE-LIKE, TYPE 3"/>
    <property type="match status" value="1"/>
</dbReference>